<dbReference type="CDD" id="cd03424">
    <property type="entry name" value="NUDIX_ADPRase_Nudt5_UGPPase_Nudt14"/>
    <property type="match status" value="1"/>
</dbReference>
<dbReference type="GO" id="GO:0019693">
    <property type="term" value="P:ribose phosphate metabolic process"/>
    <property type="evidence" value="ECO:0007669"/>
    <property type="project" value="TreeGrafter"/>
</dbReference>
<accession>A0A1M5K3U6</accession>
<sequence>MSEQQVKRPRKPVDPDVIVLHEGEFLRLLRRAHWEYVVRPHSSGAGFVVALTDADELVLVEQYRLPVRGRTIELPAGIIGDSEAFADEDACTSALRELEEETGFRGAEAQLITTAPTAAGLTAETSYFVRVRGLTRVHAGGGVDGEDITVHCVALDGIDDWLDAQRGAGLAVDARIYAALHFIARERR</sequence>
<dbReference type="EMBL" id="FQWZ01000001">
    <property type="protein sequence ID" value="SHG47280.1"/>
    <property type="molecule type" value="Genomic_DNA"/>
</dbReference>
<dbReference type="GO" id="GO:0006753">
    <property type="term" value="P:nucleoside phosphate metabolic process"/>
    <property type="evidence" value="ECO:0007669"/>
    <property type="project" value="TreeGrafter"/>
</dbReference>
<name>A0A1M5K3U6_9GAMM</name>
<dbReference type="InterPro" id="IPR015797">
    <property type="entry name" value="NUDIX_hydrolase-like_dom_sf"/>
</dbReference>
<dbReference type="RefSeq" id="WP_072893987.1">
    <property type="nucleotide sequence ID" value="NZ_FQWZ01000001.1"/>
</dbReference>
<dbReference type="AlphaFoldDB" id="A0A1M5K3U6"/>
<protein>
    <submittedName>
        <fullName evidence="3">ADP-ribose pyrophosphatase</fullName>
    </submittedName>
</protein>
<dbReference type="Gene3D" id="3.90.79.10">
    <property type="entry name" value="Nucleoside Triphosphate Pyrophosphohydrolase"/>
    <property type="match status" value="1"/>
</dbReference>
<dbReference type="PANTHER" id="PTHR11839:SF1">
    <property type="entry name" value="ADP-SUGAR PYROPHOSPHATASE"/>
    <property type="match status" value="1"/>
</dbReference>
<keyword evidence="4" id="KW-1185">Reference proteome</keyword>
<keyword evidence="1" id="KW-0378">Hydrolase</keyword>
<gene>
    <name evidence="3" type="ORF">SAMN04488068_0341</name>
</gene>
<dbReference type="Pfam" id="PF00293">
    <property type="entry name" value="NUDIX"/>
    <property type="match status" value="1"/>
</dbReference>
<evidence type="ECO:0000313" key="4">
    <source>
        <dbReference type="Proteomes" id="UP000199758"/>
    </source>
</evidence>
<dbReference type="PANTHER" id="PTHR11839">
    <property type="entry name" value="UDP/ADP-SUGAR PYROPHOSPHATASE"/>
    <property type="match status" value="1"/>
</dbReference>
<dbReference type="STRING" id="490188.SAMN04488068_0341"/>
<reference evidence="3 4" key="1">
    <citation type="submission" date="2016-11" db="EMBL/GenBank/DDBJ databases">
        <authorList>
            <person name="Jaros S."/>
            <person name="Januszkiewicz K."/>
            <person name="Wedrychowicz H."/>
        </authorList>
    </citation>
    <scope>NUCLEOTIDE SEQUENCE [LARGE SCALE GENOMIC DNA]</scope>
    <source>
        <strain evidence="3 4">CGMCC 1.7049</strain>
    </source>
</reference>
<organism evidence="3 4">
    <name type="scientific">Hydrocarboniphaga daqingensis</name>
    <dbReference type="NCBI Taxonomy" id="490188"/>
    <lineage>
        <taxon>Bacteria</taxon>
        <taxon>Pseudomonadati</taxon>
        <taxon>Pseudomonadota</taxon>
        <taxon>Gammaproteobacteria</taxon>
        <taxon>Nevskiales</taxon>
        <taxon>Nevskiaceae</taxon>
        <taxon>Hydrocarboniphaga</taxon>
    </lineage>
</organism>
<evidence type="ECO:0000256" key="1">
    <source>
        <dbReference type="ARBA" id="ARBA00022801"/>
    </source>
</evidence>
<dbReference type="SUPFAM" id="SSF55811">
    <property type="entry name" value="Nudix"/>
    <property type="match status" value="1"/>
</dbReference>
<feature type="domain" description="Nudix hydrolase" evidence="2">
    <location>
        <begin position="46"/>
        <end position="116"/>
    </location>
</feature>
<evidence type="ECO:0000313" key="3">
    <source>
        <dbReference type="EMBL" id="SHG47280.1"/>
    </source>
</evidence>
<dbReference type="OrthoDB" id="9794310at2"/>
<dbReference type="Proteomes" id="UP000199758">
    <property type="component" value="Unassembled WGS sequence"/>
</dbReference>
<dbReference type="GO" id="GO:0016787">
    <property type="term" value="F:hydrolase activity"/>
    <property type="evidence" value="ECO:0007669"/>
    <property type="project" value="UniProtKB-KW"/>
</dbReference>
<proteinExistence type="predicted"/>
<dbReference type="InterPro" id="IPR000086">
    <property type="entry name" value="NUDIX_hydrolase_dom"/>
</dbReference>
<evidence type="ECO:0000259" key="2">
    <source>
        <dbReference type="Pfam" id="PF00293"/>
    </source>
</evidence>